<protein>
    <submittedName>
        <fullName evidence="2">Uncharacterized protein</fullName>
    </submittedName>
</protein>
<feature type="compositionally biased region" description="Basic and acidic residues" evidence="1">
    <location>
        <begin position="218"/>
        <end position="231"/>
    </location>
</feature>
<dbReference type="Proteomes" id="UP000092462">
    <property type="component" value="Unassembled WGS sequence"/>
</dbReference>
<dbReference type="VEuPathDB" id="VectorBase:PPAI008999"/>
<proteinExistence type="predicted"/>
<evidence type="ECO:0000313" key="2">
    <source>
        <dbReference type="EnsemblMetazoa" id="PPAI008999-PA"/>
    </source>
</evidence>
<dbReference type="AlphaFoldDB" id="A0A1B0DL55"/>
<dbReference type="EnsemblMetazoa" id="PPAI008999-RA">
    <property type="protein sequence ID" value="PPAI008999-PA"/>
    <property type="gene ID" value="PPAI008999"/>
</dbReference>
<dbReference type="PANTHER" id="PTHR22955">
    <property type="entry name" value="RETROTRANSPOSON"/>
    <property type="match status" value="1"/>
</dbReference>
<dbReference type="VEuPathDB" id="VectorBase:PPAPM1_002148"/>
<evidence type="ECO:0000256" key="1">
    <source>
        <dbReference type="SAM" id="MobiDB-lite"/>
    </source>
</evidence>
<accession>A0A1B0DL55</accession>
<feature type="region of interest" description="Disordered" evidence="1">
    <location>
        <begin position="204"/>
        <end position="231"/>
    </location>
</feature>
<keyword evidence="3" id="KW-1185">Reference proteome</keyword>
<dbReference type="Pfam" id="PF05380">
    <property type="entry name" value="Peptidase_A17"/>
    <property type="match status" value="1"/>
</dbReference>
<dbReference type="PANTHER" id="PTHR22955:SF65">
    <property type="entry name" value="INTEGRASE CATALYTIC DOMAIN-CONTAINING PROTEIN"/>
    <property type="match status" value="1"/>
</dbReference>
<dbReference type="EMBL" id="AJVK01035923">
    <property type="status" value="NOT_ANNOTATED_CDS"/>
    <property type="molecule type" value="Genomic_DNA"/>
</dbReference>
<evidence type="ECO:0000313" key="3">
    <source>
        <dbReference type="Proteomes" id="UP000092462"/>
    </source>
</evidence>
<dbReference type="InterPro" id="IPR008042">
    <property type="entry name" value="Retrotrans_Pao"/>
</dbReference>
<sequence length="247" mass="27960">MRGILSEIASIFDPTGWLAPVVLRAKLIMQSLWKEKIGWDDKPSDTIHGFADAFTKAYAACIYKEFKKEEAKRACRSGSAAEDLGMQHEWKWYKECQFLRAGKSINMGTINTHDFEMNPKEEQPENNEQEVMSNNLQIESTDLPTRKPPESPPIKFTDFAEPKHSPGFITEPSTSPTPFIGSPNFPTVIEPVIVGLESSEEQCINPPRYNIRSPSQESHAKPSDEYSGKRKDNSAAFKFLLEYGRIK</sequence>
<organism evidence="2 3">
    <name type="scientific">Phlebotomus papatasi</name>
    <name type="common">Sandfly</name>
    <dbReference type="NCBI Taxonomy" id="29031"/>
    <lineage>
        <taxon>Eukaryota</taxon>
        <taxon>Metazoa</taxon>
        <taxon>Ecdysozoa</taxon>
        <taxon>Arthropoda</taxon>
        <taxon>Hexapoda</taxon>
        <taxon>Insecta</taxon>
        <taxon>Pterygota</taxon>
        <taxon>Neoptera</taxon>
        <taxon>Endopterygota</taxon>
        <taxon>Diptera</taxon>
        <taxon>Nematocera</taxon>
        <taxon>Psychodoidea</taxon>
        <taxon>Psychodidae</taxon>
        <taxon>Phlebotomus</taxon>
        <taxon>Phlebotomus</taxon>
    </lineage>
</organism>
<name>A0A1B0DL55_PHLPP</name>
<reference evidence="2" key="1">
    <citation type="submission" date="2022-08" db="UniProtKB">
        <authorList>
            <consortium name="EnsemblMetazoa"/>
        </authorList>
    </citation>
    <scope>IDENTIFICATION</scope>
    <source>
        <strain evidence="2">Israel</strain>
    </source>
</reference>